<organism evidence="1 2">
    <name type="scientific">Bifidobacterium gallicum DSM 20093 = LMG 11596</name>
    <dbReference type="NCBI Taxonomy" id="561180"/>
    <lineage>
        <taxon>Bacteria</taxon>
        <taxon>Bacillati</taxon>
        <taxon>Actinomycetota</taxon>
        <taxon>Actinomycetes</taxon>
        <taxon>Bifidobacteriales</taxon>
        <taxon>Bifidobacteriaceae</taxon>
        <taxon>Bifidobacterium</taxon>
    </lineage>
</organism>
<dbReference type="STRING" id="561180.BIFGAL_03606"/>
<evidence type="ECO:0000313" key="1">
    <source>
        <dbReference type="EMBL" id="EFA22580.1"/>
    </source>
</evidence>
<accession>D1NUS9</accession>
<proteinExistence type="predicted"/>
<gene>
    <name evidence="1" type="ORF">BIFGAL_03606</name>
</gene>
<comment type="caution">
    <text evidence="1">The sequence shown here is derived from an EMBL/GenBank/DDBJ whole genome shotgun (WGS) entry which is preliminary data.</text>
</comment>
<protein>
    <submittedName>
        <fullName evidence="1">Uncharacterized protein</fullName>
    </submittedName>
</protein>
<dbReference type="Proteomes" id="UP000003656">
    <property type="component" value="Unassembled WGS sequence"/>
</dbReference>
<reference evidence="1 2" key="1">
    <citation type="submission" date="2009-11" db="EMBL/GenBank/DDBJ databases">
        <authorList>
            <person name="Weinstock G."/>
            <person name="Sodergren E."/>
            <person name="Clifton S."/>
            <person name="Fulton L."/>
            <person name="Fulton B."/>
            <person name="Courtney L."/>
            <person name="Fronick C."/>
            <person name="Harrison M."/>
            <person name="Strong C."/>
            <person name="Farmer C."/>
            <person name="Delahaunty K."/>
            <person name="Markovic C."/>
            <person name="Hall O."/>
            <person name="Minx P."/>
            <person name="Tomlinson C."/>
            <person name="Mitreva M."/>
            <person name="Nelson J."/>
            <person name="Hou S."/>
            <person name="Wollam A."/>
            <person name="Pepin K.H."/>
            <person name="Johnson M."/>
            <person name="Bhonagiri V."/>
            <person name="Nash W.E."/>
            <person name="Warren W."/>
            <person name="Chinwalla A."/>
            <person name="Mardis E.R."/>
            <person name="Wilson R.K."/>
        </authorList>
    </citation>
    <scope>NUCLEOTIDE SEQUENCE [LARGE SCALE GENOMIC DNA]</scope>
    <source>
        <strain evidence="1 2">DSM 20093</strain>
    </source>
</reference>
<dbReference type="EMBL" id="ABXB03000003">
    <property type="protein sequence ID" value="EFA22580.1"/>
    <property type="molecule type" value="Genomic_DNA"/>
</dbReference>
<sequence>MTRAVTPHIGQSDHGCVVGDTGPREIVIVDSRLGHTMVQPVDNAPLTQVVTNVQGRSSCLR</sequence>
<name>D1NUS9_9BIFI</name>
<dbReference type="AlphaFoldDB" id="D1NUS9"/>
<evidence type="ECO:0000313" key="2">
    <source>
        <dbReference type="Proteomes" id="UP000003656"/>
    </source>
</evidence>